<dbReference type="Gene3D" id="2.40.50.140">
    <property type="entry name" value="Nucleic acid-binding proteins"/>
    <property type="match status" value="1"/>
</dbReference>
<protein>
    <recommendedName>
        <fullName evidence="6">Aspartate--tRNA(Asp/Asn) ligase</fullName>
        <ecNumber evidence="6">6.1.1.23</ecNumber>
    </recommendedName>
    <alternativeName>
        <fullName evidence="6">Aspartyl-tRNA synthetase</fullName>
        <shortName evidence="6">AspRS</shortName>
    </alternativeName>
    <alternativeName>
        <fullName evidence="6">Non-discriminating aspartyl-tRNA synthetase</fullName>
        <shortName evidence="6">ND-AspRS</shortName>
    </alternativeName>
</protein>
<evidence type="ECO:0000313" key="8">
    <source>
        <dbReference type="EMBL" id="OGZ93615.1"/>
    </source>
</evidence>
<dbReference type="PANTHER" id="PTHR22594">
    <property type="entry name" value="ASPARTYL/LYSYL-TRNA SYNTHETASE"/>
    <property type="match status" value="1"/>
</dbReference>
<feature type="binding site" evidence="6">
    <location>
        <position position="358"/>
    </location>
    <ligand>
        <name>ATP</name>
        <dbReference type="ChEBI" id="CHEBI:30616"/>
    </ligand>
</feature>
<dbReference type="Gene3D" id="3.30.930.10">
    <property type="entry name" value="Bira Bifunctional Protein, Domain 2"/>
    <property type="match status" value="1"/>
</dbReference>
<dbReference type="GO" id="GO:0005737">
    <property type="term" value="C:cytoplasm"/>
    <property type="evidence" value="ECO:0007669"/>
    <property type="project" value="UniProtKB-SubCell"/>
</dbReference>
<dbReference type="InterPro" id="IPR006195">
    <property type="entry name" value="aa-tRNA-synth_II"/>
</dbReference>
<dbReference type="EMBL" id="MHQC01000056">
    <property type="protein sequence ID" value="OGZ93615.1"/>
    <property type="molecule type" value="Genomic_DNA"/>
</dbReference>
<feature type="binding site" evidence="6">
    <location>
        <position position="324"/>
    </location>
    <ligand>
        <name>L-aspartate</name>
        <dbReference type="ChEBI" id="CHEBI:29991"/>
    </ligand>
</feature>
<organism evidence="8 9">
    <name type="scientific">Candidatus Sungbacteria bacterium RIFCSPHIGHO2_01_FULL_47_32</name>
    <dbReference type="NCBI Taxonomy" id="1802264"/>
    <lineage>
        <taxon>Bacteria</taxon>
        <taxon>Candidatus Sungiibacteriota</taxon>
    </lineage>
</organism>
<dbReference type="SUPFAM" id="SSF50249">
    <property type="entry name" value="Nucleic acid-binding proteins"/>
    <property type="match status" value="1"/>
</dbReference>
<feature type="site" description="Important for tRNA non-discrimination" evidence="6">
    <location>
        <position position="80"/>
    </location>
</feature>
<evidence type="ECO:0000256" key="2">
    <source>
        <dbReference type="ARBA" id="ARBA00022741"/>
    </source>
</evidence>
<keyword evidence="2 6" id="KW-0547">Nucleotide-binding</keyword>
<dbReference type="InterPro" id="IPR002312">
    <property type="entry name" value="Asp/Asn-tRNA-synth_IIb"/>
</dbReference>
<evidence type="ECO:0000256" key="4">
    <source>
        <dbReference type="ARBA" id="ARBA00022917"/>
    </source>
</evidence>
<dbReference type="InterPro" id="IPR004364">
    <property type="entry name" value="Aa-tRNA-synt_II"/>
</dbReference>
<dbReference type="InterPro" id="IPR047089">
    <property type="entry name" value="Asp-tRNA-ligase_1_N"/>
</dbReference>
<evidence type="ECO:0000259" key="7">
    <source>
        <dbReference type="PROSITE" id="PS50862"/>
    </source>
</evidence>
<dbReference type="HAMAP" id="MF_00044">
    <property type="entry name" value="Asp_tRNA_synth_type1"/>
    <property type="match status" value="1"/>
</dbReference>
<comment type="function">
    <text evidence="6">Aspartyl-tRNA synthetase with relaxed tRNA specificity since it is able to aspartylate not only its cognate tRNA(Asp) but also tRNA(Asn). Reaction proceeds in two steps: L-aspartate is first activated by ATP to form Asp-AMP and then transferred to the acceptor end of tRNA(Asp/Asn).</text>
</comment>
<reference evidence="8 9" key="1">
    <citation type="journal article" date="2016" name="Nat. Commun.">
        <title>Thousands of microbial genomes shed light on interconnected biogeochemical processes in an aquifer system.</title>
        <authorList>
            <person name="Anantharaman K."/>
            <person name="Brown C.T."/>
            <person name="Hug L.A."/>
            <person name="Sharon I."/>
            <person name="Castelle C.J."/>
            <person name="Probst A.J."/>
            <person name="Thomas B.C."/>
            <person name="Singh A."/>
            <person name="Wilkins M.J."/>
            <person name="Karaoz U."/>
            <person name="Brodie E.L."/>
            <person name="Williams K.H."/>
            <person name="Hubbard S.S."/>
            <person name="Banfield J.F."/>
        </authorList>
    </citation>
    <scope>NUCLEOTIDE SEQUENCE [LARGE SCALE GENOMIC DNA]</scope>
</reference>
<proteinExistence type="inferred from homology"/>
<dbReference type="GO" id="GO:0006422">
    <property type="term" value="P:aspartyl-tRNA aminoacylation"/>
    <property type="evidence" value="ECO:0007669"/>
    <property type="project" value="UniProtKB-UniRule"/>
</dbReference>
<dbReference type="InterPro" id="IPR045864">
    <property type="entry name" value="aa-tRNA-synth_II/BPL/LPL"/>
</dbReference>
<dbReference type="GO" id="GO:0050560">
    <property type="term" value="F:aspartate-tRNA(Asn) ligase activity"/>
    <property type="evidence" value="ECO:0007669"/>
    <property type="project" value="UniProtKB-EC"/>
</dbReference>
<evidence type="ECO:0000256" key="6">
    <source>
        <dbReference type="HAMAP-Rule" id="MF_00044"/>
    </source>
</evidence>
<dbReference type="PRINTS" id="PR01042">
    <property type="entry name" value="TRNASYNTHASP"/>
</dbReference>
<dbReference type="Proteomes" id="UP000177152">
    <property type="component" value="Unassembled WGS sequence"/>
</dbReference>
<dbReference type="AlphaFoldDB" id="A0A1G2K2K3"/>
<dbReference type="Pfam" id="PF01336">
    <property type="entry name" value="tRNA_anti-codon"/>
    <property type="match status" value="1"/>
</dbReference>
<dbReference type="EC" id="6.1.1.23" evidence="6"/>
<feature type="binding site" evidence="6">
    <location>
        <position position="219"/>
    </location>
    <ligand>
        <name>L-aspartate</name>
        <dbReference type="ChEBI" id="CHEBI:29991"/>
    </ligand>
</feature>
<feature type="binding site" evidence="6">
    <location>
        <position position="173"/>
    </location>
    <ligand>
        <name>L-aspartate</name>
        <dbReference type="ChEBI" id="CHEBI:29991"/>
    </ligand>
</feature>
<feature type="binding site" evidence="6">
    <location>
        <position position="365"/>
    </location>
    <ligand>
        <name>L-aspartate</name>
        <dbReference type="ChEBI" id="CHEBI:29991"/>
    </ligand>
</feature>
<name>A0A1G2K2K3_9BACT</name>
<dbReference type="InterPro" id="IPR012340">
    <property type="entry name" value="NA-bd_OB-fold"/>
</dbReference>
<keyword evidence="5 6" id="KW-0030">Aminoacyl-tRNA synthetase</keyword>
<dbReference type="InterPro" id="IPR004524">
    <property type="entry name" value="Asp-tRNA-ligase_1"/>
</dbReference>
<dbReference type="InterPro" id="IPR047090">
    <property type="entry name" value="AspRS_core"/>
</dbReference>
<feature type="region of interest" description="Aspartate" evidence="6">
    <location>
        <begin position="197"/>
        <end position="200"/>
    </location>
</feature>
<dbReference type="SUPFAM" id="SSF55681">
    <property type="entry name" value="Class II aaRS and biotin synthetases"/>
    <property type="match status" value="1"/>
</dbReference>
<dbReference type="GO" id="GO:0004815">
    <property type="term" value="F:aspartate-tRNA ligase activity"/>
    <property type="evidence" value="ECO:0007669"/>
    <property type="project" value="UniProtKB-UniRule"/>
</dbReference>
<accession>A0A1G2K2K3</accession>
<dbReference type="CDD" id="cd04317">
    <property type="entry name" value="EcAspRS_like_N"/>
    <property type="match status" value="1"/>
</dbReference>
<dbReference type="InterPro" id="IPR004365">
    <property type="entry name" value="NA-bd_OB_tRNA"/>
</dbReference>
<feature type="domain" description="Aminoacyl-transfer RNA synthetases class-II family profile" evidence="7">
    <location>
        <begin position="140"/>
        <end position="431"/>
    </location>
</feature>
<evidence type="ECO:0000256" key="5">
    <source>
        <dbReference type="ARBA" id="ARBA00023146"/>
    </source>
</evidence>
<feature type="binding site" evidence="6">
    <location>
        <begin position="219"/>
        <end position="221"/>
    </location>
    <ligand>
        <name>ATP</name>
        <dbReference type="ChEBI" id="CHEBI:30616"/>
    </ligand>
</feature>
<evidence type="ECO:0000256" key="3">
    <source>
        <dbReference type="ARBA" id="ARBA00022840"/>
    </source>
</evidence>
<keyword evidence="1 6" id="KW-0436">Ligase</keyword>
<comment type="catalytic activity">
    <reaction evidence="6">
        <text>tRNA(Asx) + L-aspartate + ATP = L-aspartyl-tRNA(Asx) + AMP + diphosphate</text>
        <dbReference type="Rhea" id="RHEA:18349"/>
        <dbReference type="Rhea" id="RHEA-COMP:9710"/>
        <dbReference type="Rhea" id="RHEA-COMP:9711"/>
        <dbReference type="ChEBI" id="CHEBI:29991"/>
        <dbReference type="ChEBI" id="CHEBI:30616"/>
        <dbReference type="ChEBI" id="CHEBI:33019"/>
        <dbReference type="ChEBI" id="CHEBI:78442"/>
        <dbReference type="ChEBI" id="CHEBI:78516"/>
        <dbReference type="ChEBI" id="CHEBI:456215"/>
        <dbReference type="EC" id="6.1.1.23"/>
    </reaction>
</comment>
<comment type="similarity">
    <text evidence="6">Belongs to the class-II aminoacyl-tRNA synthetase family. Type 1 subfamily.</text>
</comment>
<dbReference type="NCBIfam" id="TIGR00459">
    <property type="entry name" value="aspS_bact"/>
    <property type="match status" value="1"/>
</dbReference>
<feature type="binding site" evidence="6">
    <location>
        <position position="228"/>
    </location>
    <ligand>
        <name>ATP</name>
        <dbReference type="ChEBI" id="CHEBI:30616"/>
    </ligand>
</feature>
<dbReference type="GO" id="GO:0005524">
    <property type="term" value="F:ATP binding"/>
    <property type="evidence" value="ECO:0007669"/>
    <property type="project" value="UniProtKB-UniRule"/>
</dbReference>
<keyword evidence="3 6" id="KW-0067">ATP-binding</keyword>
<keyword evidence="6" id="KW-0963">Cytoplasm</keyword>
<feature type="site" description="Important for tRNA non-discrimination" evidence="6">
    <location>
        <position position="29"/>
    </location>
</feature>
<keyword evidence="4 6" id="KW-0648">Protein biosynthesis</keyword>
<dbReference type="GO" id="GO:0003676">
    <property type="term" value="F:nucleic acid binding"/>
    <property type="evidence" value="ECO:0007669"/>
    <property type="project" value="InterPro"/>
</dbReference>
<evidence type="ECO:0000313" key="9">
    <source>
        <dbReference type="Proteomes" id="UP000177152"/>
    </source>
</evidence>
<dbReference type="CDD" id="cd00777">
    <property type="entry name" value="AspRS_core"/>
    <property type="match status" value="1"/>
</dbReference>
<sequence>MERTLIKDTPRSASSTVLVKGWVHARRDHGKIIFIDLRDRTGFLQIVFIPKNKDVYDIATTLRSEWVIEISGTVGMRPKGMENPELETGTVEMLAENITVLNEAKTPPFALDTSGLEIGEEHRLTYRYLDLRRARMQKNLRLRHKVVLFFRNYLSHLGFVEVETPILTKGTPEGAREFLVPSRLHPKNFYVLPQSPQQFKQLLMVAGLERYFQIARAFRDEDQRGDRQPEFTQLDIEMSFITQEDILKLGEELMTEMVKAICPDKTITEVPWPRLTYKETLEKYGTDKPDLRKNRNNPNELAFAWVVDFPMFEKLEDGSIGAMHHPFTTPNPDDIKFLDSDPEKARAWAYDIVLNGYEISSGSIRIHTRDLQKRIFQILGLKDAEIQEKFGHMLEAFEYGAPPHGGFAPGLDRIVMILAGEPNIREVMAFPKTGDARDLMMGAPSPVDAKSLKEAHIRLGE</sequence>
<gene>
    <name evidence="6" type="primary">aspS</name>
    <name evidence="8" type="ORF">A2633_04650</name>
</gene>
<dbReference type="PANTHER" id="PTHR22594:SF5">
    <property type="entry name" value="ASPARTATE--TRNA LIGASE, MITOCHONDRIAL"/>
    <property type="match status" value="1"/>
</dbReference>
<comment type="caution">
    <text evidence="8">The sequence shown here is derived from an EMBL/GenBank/DDBJ whole genome shotgun (WGS) entry which is preliminary data.</text>
</comment>
<dbReference type="Pfam" id="PF00152">
    <property type="entry name" value="tRNA-synt_2"/>
    <property type="match status" value="1"/>
</dbReference>
<evidence type="ECO:0000256" key="1">
    <source>
        <dbReference type="ARBA" id="ARBA00022598"/>
    </source>
</evidence>
<feature type="binding site" evidence="6">
    <location>
        <begin position="410"/>
        <end position="413"/>
    </location>
    <ligand>
        <name>ATP</name>
        <dbReference type="ChEBI" id="CHEBI:30616"/>
    </ligand>
</feature>
<comment type="subunit">
    <text evidence="6">Homodimer.</text>
</comment>
<dbReference type="PROSITE" id="PS50862">
    <property type="entry name" value="AA_TRNA_LIGASE_II"/>
    <property type="match status" value="1"/>
</dbReference>
<comment type="subcellular location">
    <subcellularLocation>
        <location evidence="6">Cytoplasm</location>
    </subcellularLocation>
</comment>